<dbReference type="Gene3D" id="2.70.70.10">
    <property type="entry name" value="Glucose Permease (Domain IIA)"/>
    <property type="match status" value="1"/>
</dbReference>
<dbReference type="GO" id="GO:0004222">
    <property type="term" value="F:metalloendopeptidase activity"/>
    <property type="evidence" value="ECO:0007669"/>
    <property type="project" value="TreeGrafter"/>
</dbReference>
<gene>
    <name evidence="2" type="ORF">A2892_03140</name>
</gene>
<evidence type="ECO:0000259" key="1">
    <source>
        <dbReference type="Pfam" id="PF01551"/>
    </source>
</evidence>
<dbReference type="PANTHER" id="PTHR21666">
    <property type="entry name" value="PEPTIDASE-RELATED"/>
    <property type="match status" value="1"/>
</dbReference>
<comment type="caution">
    <text evidence="2">The sequence shown here is derived from an EMBL/GenBank/DDBJ whole genome shotgun (WGS) entry which is preliminary data.</text>
</comment>
<dbReference type="InterPro" id="IPR058094">
    <property type="entry name" value="Ig-like_OmpL47-like"/>
</dbReference>
<reference evidence="2 3" key="1">
    <citation type="journal article" date="2016" name="Nat. Commun.">
        <title>Thousands of microbial genomes shed light on interconnected biogeochemical processes in an aquifer system.</title>
        <authorList>
            <person name="Anantharaman K."/>
            <person name="Brown C.T."/>
            <person name="Hug L.A."/>
            <person name="Sharon I."/>
            <person name="Castelle C.J."/>
            <person name="Probst A.J."/>
            <person name="Thomas B.C."/>
            <person name="Singh A."/>
            <person name="Wilkins M.J."/>
            <person name="Karaoz U."/>
            <person name="Brodie E.L."/>
            <person name="Williams K.H."/>
            <person name="Hubbard S.S."/>
            <person name="Banfield J.F."/>
        </authorList>
    </citation>
    <scope>NUCLEOTIDE SEQUENCE [LARGE SCALE GENOMIC DNA]</scope>
</reference>
<proteinExistence type="predicted"/>
<dbReference type="Proteomes" id="UP000176404">
    <property type="component" value="Unassembled WGS sequence"/>
</dbReference>
<accession>A0A1F8BA98</accession>
<dbReference type="Gene3D" id="3.30.1920.20">
    <property type="match status" value="1"/>
</dbReference>
<dbReference type="Pfam" id="PF01551">
    <property type="entry name" value="Peptidase_M23"/>
    <property type="match status" value="1"/>
</dbReference>
<protein>
    <recommendedName>
        <fullName evidence="1">M23ase beta-sheet core domain-containing protein</fullName>
    </recommendedName>
</protein>
<sequence>MDIAFWQRGLFNKLKGVKQSLSFIFKALPLTIYGLFLLFASSAEAQAADIRVSGFNSSRNPAPLTGFTPNVYFEEDYAASLRNTLLDESNFGPGGTISCSVNFQPFVSSVVRGSLVSGGQKRSEVFFAGISNRELAGDEASELADFIRAGGIVYVSAEAYSAYQGLGIPGFEGTKFNPLFSSLGISDSFPQGEVIDFHPCGTTSTPIGTPVTTGPFGIIDPIGHSIFNPINTSTLQSIATGFNELCFIGFSLEEEGVISPLAAESGQYDRTILAEGQLGQGYLAVSGEALYTYSEYDENIRNYFLNLFALACPGGADQPPVPFLDLPWDYQGKGLSFSEAATAIGSYFDHEYPFSDVGSVLGEPLEAKGSVLSFQGPPRDLTLNYSNHDGYDWLGPARVHNDDPVLAAASGTATFYKADKNNTACGTWACGNVIVVDHGNGYQTRYYHLQDNDPISQSFTTPRFVNGGEVIGKVGSTGKSTAPHIHFSVIQDKDQDGDFNDDRPDGLTDPFGWQSEEEDPWPNYSFTYKGVERTGNKSHYLWTNPIANLSSELTSNGGYFRLERYELNFPQDATADPLTVEVQYSPSVTISDSFESLGSGLYLNVIDATGNPITTFPQEFTLTIDFSDFDISKYKISSISIYSSGNGVDWAKEETDVDFANSVATATLNHASYFVLGGEKADAAPPETQILLSGEEGESGWFRSDVSITLFAQDGDEGSGVYYTGYKVDDGYFQEYKETFVVSDEGEHTIEFYSVDNSGNVEEVKLFTFHIDKTPPEARFRFDPEKLDTEVLGIDENEVEVIFVKSAYRLRPDLITLRDKAGNTLKLEGEFRRADTNDIFSFKSIRYNEGASIFFGRNFYSTAFKLDRYSKKLSYLLQNWYDKSKTLLAIIYNAKGDKSEIYTLDGSGNIQKETKQGLMLLFIKTNNSNLEFGYE</sequence>
<dbReference type="InterPro" id="IPR011055">
    <property type="entry name" value="Dup_hybrid_motif"/>
</dbReference>
<dbReference type="InterPro" id="IPR050570">
    <property type="entry name" value="Cell_wall_metabolism_enzyme"/>
</dbReference>
<feature type="domain" description="M23ase beta-sheet core" evidence="1">
    <location>
        <begin position="387"/>
        <end position="493"/>
    </location>
</feature>
<evidence type="ECO:0000313" key="2">
    <source>
        <dbReference type="EMBL" id="OGM60315.1"/>
    </source>
</evidence>
<name>A0A1F8BA98_9BACT</name>
<organism evidence="2 3">
    <name type="scientific">Candidatus Woesebacteria bacterium RIFCSPLOWO2_01_FULL_39_10b</name>
    <dbReference type="NCBI Taxonomy" id="1802517"/>
    <lineage>
        <taxon>Bacteria</taxon>
        <taxon>Candidatus Woeseibacteriota</taxon>
    </lineage>
</organism>
<dbReference type="EMBL" id="MGHD01000005">
    <property type="protein sequence ID" value="OGM60315.1"/>
    <property type="molecule type" value="Genomic_DNA"/>
</dbReference>
<dbReference type="STRING" id="1802517.A2892_03140"/>
<dbReference type="InterPro" id="IPR016047">
    <property type="entry name" value="M23ase_b-sheet_dom"/>
</dbReference>
<dbReference type="AlphaFoldDB" id="A0A1F8BA98"/>
<dbReference type="SUPFAM" id="SSF51261">
    <property type="entry name" value="Duplicated hybrid motif"/>
    <property type="match status" value="1"/>
</dbReference>
<evidence type="ECO:0000313" key="3">
    <source>
        <dbReference type="Proteomes" id="UP000176404"/>
    </source>
</evidence>
<dbReference type="PANTHER" id="PTHR21666:SF270">
    <property type="entry name" value="MUREIN HYDROLASE ACTIVATOR ENVC"/>
    <property type="match status" value="1"/>
</dbReference>
<dbReference type="NCBIfam" id="NF047446">
    <property type="entry name" value="barrel_OmpL47"/>
    <property type="match status" value="1"/>
</dbReference>
<dbReference type="CDD" id="cd12797">
    <property type="entry name" value="M23_peptidase"/>
    <property type="match status" value="1"/>
</dbReference>